<dbReference type="EMBL" id="JACJSI010000142">
    <property type="protein sequence ID" value="MBD2534197.1"/>
    <property type="molecule type" value="Genomic_DNA"/>
</dbReference>
<sequence>MKTKLRYYQNWESLLLFGSGAITVTGCWAIATFAMINPAHAQIVPDNTLEVNSSVAPRCTACTIEGGTVRGTNLFHSFSEFSVLTGGEAFFNNAISIQNIFTRITGTSISNIDGLMRANGTANLFFINPNGIIFGKNARLDIGGSFVASTASSILFADGTVFNTKPDTFTTPLLTVSVPIGLQFNGTAGDIVVQAGNQPPALENQFTEVGDAGQLLDTAQSVNSPNSGATYNAISGNLDNENDVDLYQLFLPGGQPVTASTVGGTDVDTQLFLFDSNGLGMFTNDDSVGRQSTIPWQPFSFTPGTSGIYYLGISSYDNKPRSSQGNIFPAWTELIAPGRGLPLREWDVNSGTDSGAYTIAFNPQPYTSIPLSQSLQVQPGRTLALLGGNVRLEGGKLQAPGGRVELAGVEGLGVVGLTQQGQELRLSVPQGLLKADVSLTDNSSVNVSAGGGGSIAINAQNINLLQGSILSGGINSGLGSVGTQAGDITFNATKAIAIINSNIATTVQALAVGNAGNIAMKADSISIAGRESSILSYTSFANQPVVGNAGEIMMSANSISMDDAAYMDTSTYGQGNAGDVTLNVRDRLSLAGADLGGSYGSSILSKAEGSAVGDAGDITITTGSMTMNDGALLGSSVTGIGGEGNSGNITLTVTDQLSLAAGNASFGSIISNFVGGFSVGDVGDITITAGSIILDESSIDNRTTGTGNGGNVNLKARSIAFNNGSSIESSTYGDGNAGNLNLTITDTLSLAGRDRYGKASSIEATVNEGAEGNGGKIAIKADSLSLMDGAQLASDSQGLGVAGDIEVQARSITLDTAAQINAETASGRGGNIILSNLDLLVLRKGSFISTTSGTFQGDDLNLSDLDLLLRPRSFISTTPGTAQFGGDGGNITIDADFIVAVPKENSDIRANAFSDRGGNIRITSQGLFGIEPRSKDTQLSDITASSQLGVDGLVQLNTPDVKPSQGLTTLPTNIIDTSQLIANSCIARSKRPEGKFIITGNGGLPVMPDDPSIAPYQTYQIPTVTSASISTPQENTATNNKHELVTPASLIEAQGWIYGTNGEIILTASAPAVAPGGSWPQIPTCSGS</sequence>
<dbReference type="InterPro" id="IPR011050">
    <property type="entry name" value="Pectin_lyase_fold/virulence"/>
</dbReference>
<dbReference type="Gene3D" id="2.160.20.10">
    <property type="entry name" value="Single-stranded right-handed beta-helix, Pectin lyase-like"/>
    <property type="match status" value="3"/>
</dbReference>
<protein>
    <submittedName>
        <fullName evidence="2">Filamentous hemagglutinin N-terminal domain-containing protein</fullName>
    </submittedName>
</protein>
<dbReference type="NCBIfam" id="TIGR01901">
    <property type="entry name" value="adhes_NPXG"/>
    <property type="match status" value="1"/>
</dbReference>
<evidence type="ECO:0000313" key="3">
    <source>
        <dbReference type="Proteomes" id="UP000623440"/>
    </source>
</evidence>
<dbReference type="Proteomes" id="UP000623440">
    <property type="component" value="Unassembled WGS sequence"/>
</dbReference>
<evidence type="ECO:0000259" key="1">
    <source>
        <dbReference type="SMART" id="SM00912"/>
    </source>
</evidence>
<dbReference type="SUPFAM" id="SSF51126">
    <property type="entry name" value="Pectin lyase-like"/>
    <property type="match status" value="4"/>
</dbReference>
<dbReference type="PROSITE" id="PS51257">
    <property type="entry name" value="PROKAR_LIPOPROTEIN"/>
    <property type="match status" value="1"/>
</dbReference>
<evidence type="ECO:0000313" key="2">
    <source>
        <dbReference type="EMBL" id="MBD2534197.1"/>
    </source>
</evidence>
<dbReference type="RefSeq" id="WP_190944712.1">
    <property type="nucleotide sequence ID" value="NZ_JACJSI010000142.1"/>
</dbReference>
<dbReference type="InterPro" id="IPR008638">
    <property type="entry name" value="FhaB/CdiA-like_TPS"/>
</dbReference>
<organism evidence="2 3">
    <name type="scientific">Nostoc flagelliforme FACHB-838</name>
    <dbReference type="NCBI Taxonomy" id="2692904"/>
    <lineage>
        <taxon>Bacteria</taxon>
        <taxon>Bacillati</taxon>
        <taxon>Cyanobacteriota</taxon>
        <taxon>Cyanophyceae</taxon>
        <taxon>Nostocales</taxon>
        <taxon>Nostocaceae</taxon>
        <taxon>Nostoc</taxon>
    </lineage>
</organism>
<name>A0ABR8DXK9_9NOSO</name>
<dbReference type="SMART" id="SM00912">
    <property type="entry name" value="Haemagg_act"/>
    <property type="match status" value="1"/>
</dbReference>
<feature type="domain" description="Filamentous haemagglutinin FhaB/tRNA nuclease CdiA-like TPS" evidence="1">
    <location>
        <begin position="46"/>
        <end position="157"/>
    </location>
</feature>
<accession>A0ABR8DXK9</accession>
<proteinExistence type="predicted"/>
<dbReference type="InterPro" id="IPR012334">
    <property type="entry name" value="Pectin_lyas_fold"/>
</dbReference>
<gene>
    <name evidence="2" type="ORF">H6G97_33590</name>
</gene>
<dbReference type="Pfam" id="PF05860">
    <property type="entry name" value="TPS"/>
    <property type="match status" value="2"/>
</dbReference>
<keyword evidence="3" id="KW-1185">Reference proteome</keyword>
<comment type="caution">
    <text evidence="2">The sequence shown here is derived from an EMBL/GenBank/DDBJ whole genome shotgun (WGS) entry which is preliminary data.</text>
</comment>
<reference evidence="2 3" key="1">
    <citation type="journal article" date="2020" name="ISME J.">
        <title>Comparative genomics reveals insights into cyanobacterial evolution and habitat adaptation.</title>
        <authorList>
            <person name="Chen M.Y."/>
            <person name="Teng W.K."/>
            <person name="Zhao L."/>
            <person name="Hu C.X."/>
            <person name="Zhou Y.K."/>
            <person name="Han B.P."/>
            <person name="Song L.R."/>
            <person name="Shu W.S."/>
        </authorList>
    </citation>
    <scope>NUCLEOTIDE SEQUENCE [LARGE SCALE GENOMIC DNA]</scope>
    <source>
        <strain evidence="2 3">FACHB-838</strain>
    </source>
</reference>